<keyword evidence="1" id="KW-0812">Transmembrane</keyword>
<protein>
    <submittedName>
        <fullName evidence="2">Flp pilus assembly protein TadG</fullName>
    </submittedName>
</protein>
<organism evidence="2 3">
    <name type="scientific">Kineococcus aurantiacus</name>
    <dbReference type="NCBI Taxonomy" id="37633"/>
    <lineage>
        <taxon>Bacteria</taxon>
        <taxon>Bacillati</taxon>
        <taxon>Actinomycetota</taxon>
        <taxon>Actinomycetes</taxon>
        <taxon>Kineosporiales</taxon>
        <taxon>Kineosporiaceae</taxon>
        <taxon>Kineococcus</taxon>
    </lineage>
</organism>
<keyword evidence="3" id="KW-1185">Reference proteome</keyword>
<dbReference type="EMBL" id="JACCBB010000001">
    <property type="protein sequence ID" value="NYD23558.1"/>
    <property type="molecule type" value="Genomic_DNA"/>
</dbReference>
<gene>
    <name evidence="2" type="ORF">BJ968_003098</name>
</gene>
<sequence>MSGPTARNPALGDPAAGDEGSAAVEFLAVGVLLLVPIAYLVLTLGRVQAAAFAAGAGAAEASRLVATGAAVDRAGAAVVLAVTDQHLDPRAATLDVACSADPCATPEGEVAATVRLDVELPLVPAFLAGAVPLRVPVDVRRVAVADRFAPVGPG</sequence>
<dbReference type="RefSeq" id="WP_179753369.1">
    <property type="nucleotide sequence ID" value="NZ_BAAAGN010000016.1"/>
</dbReference>
<dbReference type="AlphaFoldDB" id="A0A7Y9J206"/>
<accession>A0A7Y9J206</accession>
<comment type="caution">
    <text evidence="2">The sequence shown here is derived from an EMBL/GenBank/DDBJ whole genome shotgun (WGS) entry which is preliminary data.</text>
</comment>
<evidence type="ECO:0000313" key="3">
    <source>
        <dbReference type="Proteomes" id="UP000521922"/>
    </source>
</evidence>
<keyword evidence="1" id="KW-0472">Membrane</keyword>
<name>A0A7Y9J206_9ACTN</name>
<feature type="transmembrane region" description="Helical" evidence="1">
    <location>
        <begin position="20"/>
        <end position="42"/>
    </location>
</feature>
<dbReference type="Proteomes" id="UP000521922">
    <property type="component" value="Unassembled WGS sequence"/>
</dbReference>
<evidence type="ECO:0000313" key="2">
    <source>
        <dbReference type="EMBL" id="NYD23558.1"/>
    </source>
</evidence>
<keyword evidence="1" id="KW-1133">Transmembrane helix</keyword>
<evidence type="ECO:0000256" key="1">
    <source>
        <dbReference type="SAM" id="Phobius"/>
    </source>
</evidence>
<reference evidence="2 3" key="1">
    <citation type="submission" date="2020-07" db="EMBL/GenBank/DDBJ databases">
        <title>Sequencing the genomes of 1000 actinobacteria strains.</title>
        <authorList>
            <person name="Klenk H.-P."/>
        </authorList>
    </citation>
    <scope>NUCLEOTIDE SEQUENCE [LARGE SCALE GENOMIC DNA]</scope>
    <source>
        <strain evidence="2 3">DSM 7487</strain>
    </source>
</reference>
<proteinExistence type="predicted"/>